<dbReference type="Gene3D" id="3.40.50.150">
    <property type="entry name" value="Vaccinia Virus protein VP39"/>
    <property type="match status" value="1"/>
</dbReference>
<evidence type="ECO:0000313" key="3">
    <source>
        <dbReference type="Proteomes" id="UP001050975"/>
    </source>
</evidence>
<dbReference type="AlphaFoldDB" id="A0AAV3X4D4"/>
<accession>A0AAV3X4D4</accession>
<evidence type="ECO:0000259" key="1">
    <source>
        <dbReference type="Pfam" id="PF05050"/>
    </source>
</evidence>
<organism evidence="2 3">
    <name type="scientific">Microseira wollei NIES-4236</name>
    <dbReference type="NCBI Taxonomy" id="2530354"/>
    <lineage>
        <taxon>Bacteria</taxon>
        <taxon>Bacillati</taxon>
        <taxon>Cyanobacteriota</taxon>
        <taxon>Cyanophyceae</taxon>
        <taxon>Oscillatoriophycideae</taxon>
        <taxon>Aerosakkonematales</taxon>
        <taxon>Aerosakkonemataceae</taxon>
        <taxon>Microseira</taxon>
    </lineage>
</organism>
<sequence>MKTALRKILRNFGIDIVRYSPVPAEGHISIDSHRKNSSFLKLLHLYEIDLVLDVGANNGQFASKLFKIGYVGKIVSFEPLSSAYEKLLEASRLHPNWEIAPRCAIGDKNTEIEINISNNSESSSLLPILSAHVDAAPSSVYIGSEKVKMLKLSEAADSYMKKSQATFLKIDVQGFEDKVLEGAAEILTNIKGMQLELSFIPLYEGGILFEEMCNKLKKMGFEIYYISPGFSDPRTGRMLQADRIFFRNKL</sequence>
<dbReference type="Pfam" id="PF05050">
    <property type="entry name" value="Methyltransf_21"/>
    <property type="match status" value="1"/>
</dbReference>
<dbReference type="SUPFAM" id="SSF53335">
    <property type="entry name" value="S-adenosyl-L-methionine-dependent methyltransferases"/>
    <property type="match status" value="1"/>
</dbReference>
<keyword evidence="2" id="KW-0808">Transferase</keyword>
<keyword evidence="3" id="KW-1185">Reference proteome</keyword>
<dbReference type="EMBL" id="BLAY01000020">
    <property type="protein sequence ID" value="GET36964.1"/>
    <property type="molecule type" value="Genomic_DNA"/>
</dbReference>
<dbReference type="GO" id="GO:0008171">
    <property type="term" value="F:O-methyltransferase activity"/>
    <property type="evidence" value="ECO:0007669"/>
    <property type="project" value="TreeGrafter"/>
</dbReference>
<keyword evidence="2" id="KW-0489">Methyltransferase</keyword>
<dbReference type="PANTHER" id="PTHR36973">
    <property type="entry name" value="SLL1456 PROTEIN-RELATED"/>
    <property type="match status" value="1"/>
</dbReference>
<feature type="domain" description="Methyltransferase FkbM" evidence="1">
    <location>
        <begin position="53"/>
        <end position="222"/>
    </location>
</feature>
<protein>
    <submittedName>
        <fullName evidence="2">Methyltransferase, FkbM family protein</fullName>
    </submittedName>
</protein>
<dbReference type="InterPro" id="IPR029063">
    <property type="entry name" value="SAM-dependent_MTases_sf"/>
</dbReference>
<dbReference type="InterPro" id="IPR053188">
    <property type="entry name" value="FkbM_Methyltransferase"/>
</dbReference>
<dbReference type="NCBIfam" id="TIGR01444">
    <property type="entry name" value="fkbM_fam"/>
    <property type="match status" value="1"/>
</dbReference>
<proteinExistence type="predicted"/>
<dbReference type="InterPro" id="IPR006342">
    <property type="entry name" value="FkbM_mtfrase"/>
</dbReference>
<dbReference type="RefSeq" id="WP_226577615.1">
    <property type="nucleotide sequence ID" value="NZ_BLAY01000020.1"/>
</dbReference>
<name>A0AAV3X4D4_9CYAN</name>
<reference evidence="2" key="1">
    <citation type="submission" date="2019-10" db="EMBL/GenBank/DDBJ databases">
        <title>Draft genome sequece of Microseira wollei NIES-4236.</title>
        <authorList>
            <person name="Yamaguchi H."/>
            <person name="Suzuki S."/>
            <person name="Kawachi M."/>
        </authorList>
    </citation>
    <scope>NUCLEOTIDE SEQUENCE</scope>
    <source>
        <strain evidence="2">NIES-4236</strain>
    </source>
</reference>
<gene>
    <name evidence="2" type="ORF">MiSe_17170</name>
</gene>
<dbReference type="PANTHER" id="PTHR36973:SF4">
    <property type="entry name" value="NODULATION PROTEIN"/>
    <property type="match status" value="1"/>
</dbReference>
<dbReference type="GO" id="GO:0032259">
    <property type="term" value="P:methylation"/>
    <property type="evidence" value="ECO:0007669"/>
    <property type="project" value="UniProtKB-KW"/>
</dbReference>
<comment type="caution">
    <text evidence="2">The sequence shown here is derived from an EMBL/GenBank/DDBJ whole genome shotgun (WGS) entry which is preliminary data.</text>
</comment>
<evidence type="ECO:0000313" key="2">
    <source>
        <dbReference type="EMBL" id="GET36964.1"/>
    </source>
</evidence>
<dbReference type="Proteomes" id="UP001050975">
    <property type="component" value="Unassembled WGS sequence"/>
</dbReference>